<evidence type="ECO:0000256" key="1">
    <source>
        <dbReference type="SAM" id="Phobius"/>
    </source>
</evidence>
<dbReference type="CTD" id="20322425"/>
<dbReference type="Proteomes" id="UP000054324">
    <property type="component" value="Unassembled WGS sequence"/>
</dbReference>
<sequence length="409" mass="47076">MSSNKSETQAQCFPRLVWTHRNNYARTGRQPFKRDCLFIIYFCFQPQQPALPNAGSRLHLLTWNPAESPVCEVSTQLNKLHQAAPCFSCYDIRNVVIHVYSQRTTHKGNTLVCKRIHFCERLLWNPAESPFCDVPRQLSVLHQAASCRRSPRVSLNLMFYLNLNCTQLAKYTHLQINRVLRETDSLRNTINERCSWVPAESPTKTNLFATECISRRDACKRARRTDQQPPELKQVCTLSVSKLTTRSPGGSHILQRLQPGTVRITRSPSWKSGGTDNTQTFRDFFYLSQPGQGFSTPLVPPLGVEHGKQHSLRQTTVRHTQHMSQPTQLLVLDTFFNGDTRCTSETRFLIASLRIRRDQPTRHSYIRGFIHLMKLFFFCATHKVMIAWGFLVVLTEISFCKSNLSMLKC</sequence>
<keyword evidence="3" id="KW-1185">Reference proteome</keyword>
<organism evidence="2 3">
    <name type="scientific">Opisthorchis viverrini</name>
    <name type="common">Southeast Asian liver fluke</name>
    <dbReference type="NCBI Taxonomy" id="6198"/>
    <lineage>
        <taxon>Eukaryota</taxon>
        <taxon>Metazoa</taxon>
        <taxon>Spiralia</taxon>
        <taxon>Lophotrochozoa</taxon>
        <taxon>Platyhelminthes</taxon>
        <taxon>Trematoda</taxon>
        <taxon>Digenea</taxon>
        <taxon>Opisthorchiida</taxon>
        <taxon>Opisthorchiata</taxon>
        <taxon>Opisthorchiidae</taxon>
        <taxon>Opisthorchis</taxon>
    </lineage>
</organism>
<dbReference type="OrthoDB" id="8862460at2759"/>
<feature type="transmembrane region" description="Helical" evidence="1">
    <location>
        <begin position="375"/>
        <end position="399"/>
    </location>
</feature>
<keyword evidence="1" id="KW-0812">Transmembrane</keyword>
<dbReference type="AlphaFoldDB" id="A0A074ZEB9"/>
<evidence type="ECO:0000313" key="3">
    <source>
        <dbReference type="Proteomes" id="UP000054324"/>
    </source>
</evidence>
<keyword evidence="1" id="KW-0472">Membrane</keyword>
<accession>A0A074ZEB9</accession>
<evidence type="ECO:0000313" key="2">
    <source>
        <dbReference type="EMBL" id="KER24002.1"/>
    </source>
</evidence>
<gene>
    <name evidence="2" type="ORF">T265_08246</name>
</gene>
<reference evidence="2 3" key="1">
    <citation type="submission" date="2013-11" db="EMBL/GenBank/DDBJ databases">
        <title>Opisthorchis viverrini - life in the bile duct.</title>
        <authorList>
            <person name="Young N.D."/>
            <person name="Nagarajan N."/>
            <person name="Lin S.J."/>
            <person name="Korhonen P.K."/>
            <person name="Jex A.R."/>
            <person name="Hall R.S."/>
            <person name="Safavi-Hemami H."/>
            <person name="Kaewkong W."/>
            <person name="Bertrand D."/>
            <person name="Gao S."/>
            <person name="Seet Q."/>
            <person name="Wongkham S."/>
            <person name="Teh B.T."/>
            <person name="Wongkham C."/>
            <person name="Intapan P.M."/>
            <person name="Maleewong W."/>
            <person name="Yang X."/>
            <person name="Hu M."/>
            <person name="Wang Z."/>
            <person name="Hofmann A."/>
            <person name="Sternberg P.W."/>
            <person name="Tan P."/>
            <person name="Wang J."/>
            <person name="Gasser R.B."/>
        </authorList>
    </citation>
    <scope>NUCLEOTIDE SEQUENCE [LARGE SCALE GENOMIC DNA]</scope>
</reference>
<dbReference type="KEGG" id="ovi:T265_08246"/>
<proteinExistence type="predicted"/>
<name>A0A074ZEB9_OPIVI</name>
<dbReference type="GeneID" id="20322425"/>
<protein>
    <submittedName>
        <fullName evidence="2">Uncharacterized protein</fullName>
    </submittedName>
</protein>
<dbReference type="RefSeq" id="XP_009172257.1">
    <property type="nucleotide sequence ID" value="XM_009173993.1"/>
</dbReference>
<dbReference type="EMBL" id="KL596827">
    <property type="protein sequence ID" value="KER24002.1"/>
    <property type="molecule type" value="Genomic_DNA"/>
</dbReference>
<keyword evidence="1" id="KW-1133">Transmembrane helix</keyword>